<dbReference type="EMBL" id="AJWZ01009215">
    <property type="protein sequence ID" value="EKC51949.1"/>
    <property type="molecule type" value="Genomic_DNA"/>
</dbReference>
<feature type="non-terminal residue" evidence="8">
    <location>
        <position position="1"/>
    </location>
</feature>
<evidence type="ECO:0000256" key="3">
    <source>
        <dbReference type="ARBA" id="ARBA00022643"/>
    </source>
</evidence>
<dbReference type="InterPro" id="IPR023465">
    <property type="entry name" value="Riboflavin_kinase_dom_sf"/>
</dbReference>
<dbReference type="AlphaFoldDB" id="K1S964"/>
<evidence type="ECO:0000256" key="2">
    <source>
        <dbReference type="ARBA" id="ARBA00022630"/>
    </source>
</evidence>
<evidence type="ECO:0000256" key="6">
    <source>
        <dbReference type="ARBA" id="ARBA00022840"/>
    </source>
</evidence>
<keyword evidence="5" id="KW-0547">Nucleotide-binding</keyword>
<gene>
    <name evidence="8" type="ORF">OBE_13342</name>
</gene>
<keyword evidence="3" id="KW-0288">FMN</keyword>
<dbReference type="GO" id="GO:0005524">
    <property type="term" value="F:ATP binding"/>
    <property type="evidence" value="ECO:0007669"/>
    <property type="project" value="UniProtKB-KW"/>
</dbReference>
<keyword evidence="8" id="KW-0418">Kinase</keyword>
<reference evidence="8" key="1">
    <citation type="journal article" date="2013" name="Environ. Microbiol.">
        <title>Microbiota from the distal guts of lean and obese adolescents exhibit partial functional redundancy besides clear differences in community structure.</title>
        <authorList>
            <person name="Ferrer M."/>
            <person name="Ruiz A."/>
            <person name="Lanza F."/>
            <person name="Haange S.B."/>
            <person name="Oberbach A."/>
            <person name="Till H."/>
            <person name="Bargiela R."/>
            <person name="Campoy C."/>
            <person name="Segura M.T."/>
            <person name="Richter M."/>
            <person name="von Bergen M."/>
            <person name="Seifert J."/>
            <person name="Suarez A."/>
        </authorList>
    </citation>
    <scope>NUCLEOTIDE SEQUENCE</scope>
</reference>
<dbReference type="SUPFAM" id="SSF82114">
    <property type="entry name" value="Riboflavin kinase-like"/>
    <property type="match status" value="1"/>
</dbReference>
<evidence type="ECO:0000259" key="7">
    <source>
        <dbReference type="Pfam" id="PF01687"/>
    </source>
</evidence>
<dbReference type="EC" id="2.7.1.26" evidence="1"/>
<dbReference type="GO" id="GO:0008531">
    <property type="term" value="F:riboflavin kinase activity"/>
    <property type="evidence" value="ECO:0007669"/>
    <property type="project" value="UniProtKB-EC"/>
</dbReference>
<comment type="caution">
    <text evidence="8">The sequence shown here is derived from an EMBL/GenBank/DDBJ whole genome shotgun (WGS) entry which is preliminary data.</text>
</comment>
<evidence type="ECO:0000313" key="8">
    <source>
        <dbReference type="EMBL" id="EKC51949.1"/>
    </source>
</evidence>
<accession>K1S964</accession>
<keyword evidence="6" id="KW-0067">ATP-binding</keyword>
<sequence length="38" mass="4517">RLLDFIRPEKKFDNITELKNAITDNAVTAKEIFDEMYN</sequence>
<feature type="domain" description="Riboflavin kinase" evidence="7">
    <location>
        <begin position="2"/>
        <end position="33"/>
    </location>
</feature>
<name>K1S964_9ZZZZ</name>
<evidence type="ECO:0000256" key="4">
    <source>
        <dbReference type="ARBA" id="ARBA00022679"/>
    </source>
</evidence>
<proteinExistence type="predicted"/>
<keyword evidence="2" id="KW-0285">Flavoprotein</keyword>
<dbReference type="Pfam" id="PF01687">
    <property type="entry name" value="Flavokinase"/>
    <property type="match status" value="1"/>
</dbReference>
<evidence type="ECO:0000256" key="1">
    <source>
        <dbReference type="ARBA" id="ARBA00012105"/>
    </source>
</evidence>
<dbReference type="InterPro" id="IPR015865">
    <property type="entry name" value="Riboflavin_kinase_bac/euk"/>
</dbReference>
<dbReference type="Gene3D" id="2.40.30.30">
    <property type="entry name" value="Riboflavin kinase-like"/>
    <property type="match status" value="1"/>
</dbReference>
<dbReference type="GO" id="GO:0009231">
    <property type="term" value="P:riboflavin biosynthetic process"/>
    <property type="evidence" value="ECO:0007669"/>
    <property type="project" value="InterPro"/>
</dbReference>
<keyword evidence="4 8" id="KW-0808">Transferase</keyword>
<evidence type="ECO:0000256" key="5">
    <source>
        <dbReference type="ARBA" id="ARBA00022741"/>
    </source>
</evidence>
<organism evidence="8">
    <name type="scientific">human gut metagenome</name>
    <dbReference type="NCBI Taxonomy" id="408170"/>
    <lineage>
        <taxon>unclassified sequences</taxon>
        <taxon>metagenomes</taxon>
        <taxon>organismal metagenomes</taxon>
    </lineage>
</organism>
<protein>
    <recommendedName>
        <fullName evidence="1">riboflavin kinase</fullName>
        <ecNumber evidence="1">2.7.1.26</ecNumber>
    </recommendedName>
</protein>